<feature type="region of interest" description="Disordered" evidence="1">
    <location>
        <begin position="1"/>
        <end position="26"/>
    </location>
</feature>
<dbReference type="Gene3D" id="1.10.10.10">
    <property type="entry name" value="Winged helix-like DNA-binding domain superfamily/Winged helix DNA-binding domain"/>
    <property type="match status" value="1"/>
</dbReference>
<gene>
    <name evidence="3" type="ORF">GCM10022381_24850</name>
</gene>
<dbReference type="Pfam" id="PF12802">
    <property type="entry name" value="MarR_2"/>
    <property type="match status" value="1"/>
</dbReference>
<proteinExistence type="predicted"/>
<dbReference type="Proteomes" id="UP001501803">
    <property type="component" value="Unassembled WGS sequence"/>
</dbReference>
<feature type="domain" description="HTH marR-type" evidence="2">
    <location>
        <begin position="32"/>
        <end position="173"/>
    </location>
</feature>
<dbReference type="InterPro" id="IPR011991">
    <property type="entry name" value="ArsR-like_HTH"/>
</dbReference>
<name>A0ABP7KM69_9MICO</name>
<dbReference type="InterPro" id="IPR000835">
    <property type="entry name" value="HTH_MarR-typ"/>
</dbReference>
<dbReference type="InterPro" id="IPR036390">
    <property type="entry name" value="WH_DNA-bd_sf"/>
</dbReference>
<comment type="caution">
    <text evidence="3">The sequence shown here is derived from an EMBL/GenBank/DDBJ whole genome shotgun (WGS) entry which is preliminary data.</text>
</comment>
<dbReference type="EMBL" id="BAABCN010000007">
    <property type="protein sequence ID" value="GAA3881623.1"/>
    <property type="molecule type" value="Genomic_DNA"/>
</dbReference>
<evidence type="ECO:0000313" key="4">
    <source>
        <dbReference type="Proteomes" id="UP001501803"/>
    </source>
</evidence>
<reference evidence="4" key="1">
    <citation type="journal article" date="2019" name="Int. J. Syst. Evol. Microbiol.">
        <title>The Global Catalogue of Microorganisms (GCM) 10K type strain sequencing project: providing services to taxonomists for standard genome sequencing and annotation.</title>
        <authorList>
            <consortium name="The Broad Institute Genomics Platform"/>
            <consortium name="The Broad Institute Genome Sequencing Center for Infectious Disease"/>
            <person name="Wu L."/>
            <person name="Ma J."/>
        </authorList>
    </citation>
    <scope>NUCLEOTIDE SEQUENCE [LARGE SCALE GENOMIC DNA]</scope>
    <source>
        <strain evidence="4">JCM 17021</strain>
    </source>
</reference>
<evidence type="ECO:0000313" key="3">
    <source>
        <dbReference type="EMBL" id="GAA3881623.1"/>
    </source>
</evidence>
<dbReference type="RefSeq" id="WP_345067028.1">
    <property type="nucleotide sequence ID" value="NZ_BAABCN010000007.1"/>
</dbReference>
<dbReference type="PROSITE" id="PS50995">
    <property type="entry name" value="HTH_MARR_2"/>
    <property type="match status" value="1"/>
</dbReference>
<dbReference type="SUPFAM" id="SSF46785">
    <property type="entry name" value="Winged helix' DNA-binding domain"/>
    <property type="match status" value="1"/>
</dbReference>
<sequence>MTDNTQADAAAEEFSPAAAGSASSDVPRVAPTENVVSAIAEVEEQMGVLFGFIQSNVRAAALAIDPALQPFGLKVLRQLAKMGPLHSSVLADALFVDRSIISRQVKQLQELGLVETRSDPEDGRARYVAATDEAITRLAAIRGSDKLVIFSHMNSWPEEDLRTFAGYLKRLTT</sequence>
<keyword evidence="4" id="KW-1185">Reference proteome</keyword>
<dbReference type="InterPro" id="IPR039422">
    <property type="entry name" value="MarR/SlyA-like"/>
</dbReference>
<accession>A0ABP7KM69</accession>
<dbReference type="SMART" id="SM00347">
    <property type="entry name" value="HTH_MARR"/>
    <property type="match status" value="1"/>
</dbReference>
<dbReference type="PANTHER" id="PTHR33164">
    <property type="entry name" value="TRANSCRIPTIONAL REGULATOR, MARR FAMILY"/>
    <property type="match status" value="1"/>
</dbReference>
<feature type="compositionally biased region" description="Low complexity" evidence="1">
    <location>
        <begin position="7"/>
        <end position="25"/>
    </location>
</feature>
<dbReference type="PANTHER" id="PTHR33164:SF57">
    <property type="entry name" value="MARR-FAMILY TRANSCRIPTIONAL REGULATOR"/>
    <property type="match status" value="1"/>
</dbReference>
<dbReference type="InterPro" id="IPR036388">
    <property type="entry name" value="WH-like_DNA-bd_sf"/>
</dbReference>
<organism evidence="3 4">
    <name type="scientific">Leifsonia kafniensis</name>
    <dbReference type="NCBI Taxonomy" id="475957"/>
    <lineage>
        <taxon>Bacteria</taxon>
        <taxon>Bacillati</taxon>
        <taxon>Actinomycetota</taxon>
        <taxon>Actinomycetes</taxon>
        <taxon>Micrococcales</taxon>
        <taxon>Microbacteriaceae</taxon>
        <taxon>Leifsonia</taxon>
    </lineage>
</organism>
<protein>
    <recommendedName>
        <fullName evidence="2">HTH marR-type domain-containing protein</fullName>
    </recommendedName>
</protein>
<evidence type="ECO:0000256" key="1">
    <source>
        <dbReference type="SAM" id="MobiDB-lite"/>
    </source>
</evidence>
<evidence type="ECO:0000259" key="2">
    <source>
        <dbReference type="PROSITE" id="PS50995"/>
    </source>
</evidence>
<dbReference type="CDD" id="cd00090">
    <property type="entry name" value="HTH_ARSR"/>
    <property type="match status" value="1"/>
</dbReference>